<dbReference type="EMBL" id="LSMT01000350">
    <property type="protein sequence ID" value="PFX19647.1"/>
    <property type="molecule type" value="Genomic_DNA"/>
</dbReference>
<feature type="transmembrane region" description="Helical" evidence="1">
    <location>
        <begin position="74"/>
        <end position="94"/>
    </location>
</feature>
<keyword evidence="3" id="KW-1185">Reference proteome</keyword>
<proteinExistence type="predicted"/>
<name>A0A2B4RTG7_STYPI</name>
<gene>
    <name evidence="2" type="ORF">AWC38_SpisGene15923</name>
</gene>
<organism evidence="2 3">
    <name type="scientific">Stylophora pistillata</name>
    <name type="common">Smooth cauliflower coral</name>
    <dbReference type="NCBI Taxonomy" id="50429"/>
    <lineage>
        <taxon>Eukaryota</taxon>
        <taxon>Metazoa</taxon>
        <taxon>Cnidaria</taxon>
        <taxon>Anthozoa</taxon>
        <taxon>Hexacorallia</taxon>
        <taxon>Scleractinia</taxon>
        <taxon>Astrocoeniina</taxon>
        <taxon>Pocilloporidae</taxon>
        <taxon>Stylophora</taxon>
    </lineage>
</organism>
<feature type="transmembrane region" description="Helical" evidence="1">
    <location>
        <begin position="138"/>
        <end position="160"/>
    </location>
</feature>
<dbReference type="OrthoDB" id="5989930at2759"/>
<evidence type="ECO:0000256" key="1">
    <source>
        <dbReference type="SAM" id="Phobius"/>
    </source>
</evidence>
<dbReference type="AlphaFoldDB" id="A0A2B4RTG7"/>
<comment type="caution">
    <text evidence="2">The sequence shown here is derived from an EMBL/GenBank/DDBJ whole genome shotgun (WGS) entry which is preliminary data.</text>
</comment>
<feature type="transmembrane region" description="Helical" evidence="1">
    <location>
        <begin position="41"/>
        <end position="62"/>
    </location>
</feature>
<dbReference type="Proteomes" id="UP000225706">
    <property type="component" value="Unassembled WGS sequence"/>
</dbReference>
<keyword evidence="1" id="KW-0812">Transmembrane</keyword>
<evidence type="ECO:0000313" key="3">
    <source>
        <dbReference type="Proteomes" id="UP000225706"/>
    </source>
</evidence>
<accession>A0A2B4RTG7</accession>
<sequence length="218" mass="23596">MAFIRRDLKVISNIQIVICGVLFILGLVDGLSVRFVYSSLTFTPCWIAALVLAAGIMGVTLSSMQRPSLLLMNILQSVSIACATISAITVYHYLVAVSSLMVLGYTSTLSRGFHNKDPYFFDSDQLDDINFTKKQTSMVVISSLIIICSILEIILAMAAIRSSKIGGQISQEQQVGVSYGQLEAGQSPVQLQGQPTFAAQPMAAFPESGARPVYTMNQ</sequence>
<protein>
    <submittedName>
        <fullName evidence="2">Uncharacterized protein</fullName>
    </submittedName>
</protein>
<evidence type="ECO:0000313" key="2">
    <source>
        <dbReference type="EMBL" id="PFX19647.1"/>
    </source>
</evidence>
<reference evidence="3" key="1">
    <citation type="journal article" date="2017" name="bioRxiv">
        <title>Comparative analysis of the genomes of Stylophora pistillata and Acropora digitifera provides evidence for extensive differences between species of corals.</title>
        <authorList>
            <person name="Voolstra C.R."/>
            <person name="Li Y."/>
            <person name="Liew Y.J."/>
            <person name="Baumgarten S."/>
            <person name="Zoccola D."/>
            <person name="Flot J.-F."/>
            <person name="Tambutte S."/>
            <person name="Allemand D."/>
            <person name="Aranda M."/>
        </authorList>
    </citation>
    <scope>NUCLEOTIDE SEQUENCE [LARGE SCALE GENOMIC DNA]</scope>
</reference>
<feature type="transmembrane region" description="Helical" evidence="1">
    <location>
        <begin position="12"/>
        <end position="35"/>
    </location>
</feature>
<keyword evidence="1" id="KW-1133">Transmembrane helix</keyword>
<keyword evidence="1" id="KW-0472">Membrane</keyword>